<dbReference type="PANTHER" id="PTHR10605:SF30">
    <property type="entry name" value="BIFUNCTIONAL HEPARAN SULFATE N-DEACETYLASE_N-SULFOTRANSFERASE 1"/>
    <property type="match status" value="1"/>
</dbReference>
<evidence type="ECO:0000313" key="5">
    <source>
        <dbReference type="EMBL" id="KAL0162377.1"/>
    </source>
</evidence>
<keyword evidence="2" id="KW-0325">Glycoprotein</keyword>
<dbReference type="SUPFAM" id="SSF52540">
    <property type="entry name" value="P-loop containing nucleoside triphosphate hydrolases"/>
    <property type="match status" value="1"/>
</dbReference>
<dbReference type="EMBL" id="JAMKFB020000021">
    <property type="protein sequence ID" value="KAL0162377.1"/>
    <property type="molecule type" value="Genomic_DNA"/>
</dbReference>
<sequence length="92" mass="10546">RAHDDPVAQKYTFHDVITAGRDAPIKLRVLQSRCLVPGLYATHLQRWLTHYHPSQILVLDGQMLRTEPASVMDKIQKFLGLTNTLNYHKILA</sequence>
<comment type="caution">
    <text evidence="5">The sequence shown here is derived from an EMBL/GenBank/DDBJ whole genome shotgun (WGS) entry which is preliminary data.</text>
</comment>
<dbReference type="InterPro" id="IPR027417">
    <property type="entry name" value="P-loop_NTPase"/>
</dbReference>
<feature type="non-terminal residue" evidence="5">
    <location>
        <position position="1"/>
    </location>
</feature>
<feature type="domain" description="Sulfotransferase" evidence="4">
    <location>
        <begin position="32"/>
        <end position="82"/>
    </location>
</feature>
<dbReference type="PANTHER" id="PTHR10605">
    <property type="entry name" value="HEPARAN SULFATE SULFOTRANSFERASE"/>
    <property type="match status" value="1"/>
</dbReference>
<evidence type="ECO:0000259" key="4">
    <source>
        <dbReference type="Pfam" id="PF00685"/>
    </source>
</evidence>
<evidence type="ECO:0000256" key="1">
    <source>
        <dbReference type="ARBA" id="ARBA00022679"/>
    </source>
</evidence>
<gene>
    <name evidence="5" type="ORF">M9458_041773</name>
</gene>
<keyword evidence="6" id="KW-1185">Reference proteome</keyword>
<evidence type="ECO:0000256" key="2">
    <source>
        <dbReference type="ARBA" id="ARBA00023180"/>
    </source>
</evidence>
<organism evidence="5 6">
    <name type="scientific">Cirrhinus mrigala</name>
    <name type="common">Mrigala</name>
    <dbReference type="NCBI Taxonomy" id="683832"/>
    <lineage>
        <taxon>Eukaryota</taxon>
        <taxon>Metazoa</taxon>
        <taxon>Chordata</taxon>
        <taxon>Craniata</taxon>
        <taxon>Vertebrata</taxon>
        <taxon>Euteleostomi</taxon>
        <taxon>Actinopterygii</taxon>
        <taxon>Neopterygii</taxon>
        <taxon>Teleostei</taxon>
        <taxon>Ostariophysi</taxon>
        <taxon>Cypriniformes</taxon>
        <taxon>Cyprinidae</taxon>
        <taxon>Labeoninae</taxon>
        <taxon>Labeonini</taxon>
        <taxon>Cirrhinus</taxon>
    </lineage>
</organism>
<dbReference type="AlphaFoldDB" id="A0ABD0NK89"/>
<evidence type="ECO:0000256" key="3">
    <source>
        <dbReference type="RuleBase" id="RU361155"/>
    </source>
</evidence>
<dbReference type="GO" id="GO:0016740">
    <property type="term" value="F:transferase activity"/>
    <property type="evidence" value="ECO:0007669"/>
    <property type="project" value="UniProtKB-KW"/>
</dbReference>
<dbReference type="Pfam" id="PF00685">
    <property type="entry name" value="Sulfotransfer_1"/>
    <property type="match status" value="1"/>
</dbReference>
<dbReference type="InterPro" id="IPR037359">
    <property type="entry name" value="NST/OST"/>
</dbReference>
<comment type="similarity">
    <text evidence="3">Belongs to the sulfotransferase 1 family.</text>
</comment>
<accession>A0ABD0NK89</accession>
<reference evidence="5 6" key="1">
    <citation type="submission" date="2024-05" db="EMBL/GenBank/DDBJ databases">
        <title>Genome sequencing and assembly of Indian major carp, Cirrhinus mrigala (Hamilton, 1822).</title>
        <authorList>
            <person name="Mohindra V."/>
            <person name="Chowdhury L.M."/>
            <person name="Lal K."/>
            <person name="Jena J.K."/>
        </authorList>
    </citation>
    <scope>NUCLEOTIDE SEQUENCE [LARGE SCALE GENOMIC DNA]</scope>
    <source>
        <strain evidence="5">CM1030</strain>
        <tissue evidence="5">Blood</tissue>
    </source>
</reference>
<dbReference type="Gene3D" id="3.40.50.300">
    <property type="entry name" value="P-loop containing nucleotide triphosphate hydrolases"/>
    <property type="match status" value="1"/>
</dbReference>
<name>A0ABD0NK89_CIRMR</name>
<protein>
    <recommendedName>
        <fullName evidence="3">Sulfotransferase</fullName>
        <ecNumber evidence="3">2.8.2.-</ecNumber>
    </recommendedName>
</protein>
<dbReference type="EC" id="2.8.2.-" evidence="3"/>
<proteinExistence type="inferred from homology"/>
<feature type="non-terminal residue" evidence="5">
    <location>
        <position position="92"/>
    </location>
</feature>
<dbReference type="Proteomes" id="UP001529510">
    <property type="component" value="Unassembled WGS sequence"/>
</dbReference>
<keyword evidence="1 3" id="KW-0808">Transferase</keyword>
<dbReference type="InterPro" id="IPR000863">
    <property type="entry name" value="Sulfotransferase_dom"/>
</dbReference>
<evidence type="ECO:0000313" key="6">
    <source>
        <dbReference type="Proteomes" id="UP001529510"/>
    </source>
</evidence>